<reference evidence="1 2" key="1">
    <citation type="submission" date="2022-11" db="EMBL/GenBank/DDBJ databases">
        <title>Minimal conservation of predation-associated metabolite biosynthetic gene clusters underscores biosynthetic potential of Myxococcota including descriptions for ten novel species: Archangium lansinium sp. nov., Myxococcus landrumus sp. nov., Nannocystis bai.</title>
        <authorList>
            <person name="Ahearne A."/>
            <person name="Stevens C."/>
            <person name="Dowd S."/>
        </authorList>
    </citation>
    <scope>NUCLEOTIDE SEQUENCE [LARGE SCALE GENOMIC DNA]</scope>
    <source>
        <strain evidence="1 2">NCWAL01</strain>
    </source>
</reference>
<evidence type="ECO:0000313" key="2">
    <source>
        <dbReference type="Proteomes" id="UP001221838"/>
    </source>
</evidence>
<dbReference type="InterPro" id="IPR019646">
    <property type="entry name" value="Aminoglyc_AdlTrfase"/>
</dbReference>
<dbReference type="Pfam" id="PF10706">
    <property type="entry name" value="Aminoglyc_resit"/>
    <property type="match status" value="1"/>
</dbReference>
<evidence type="ECO:0000313" key="1">
    <source>
        <dbReference type="EMBL" id="MDC0712934.1"/>
    </source>
</evidence>
<dbReference type="Proteomes" id="UP001221838">
    <property type="component" value="Unassembled WGS sequence"/>
</dbReference>
<organism evidence="1 2">
    <name type="scientific">Stigmatella ashevillensis</name>
    <dbReference type="NCBI Taxonomy" id="2995309"/>
    <lineage>
        <taxon>Bacteria</taxon>
        <taxon>Pseudomonadati</taxon>
        <taxon>Myxococcota</taxon>
        <taxon>Myxococcia</taxon>
        <taxon>Myxococcales</taxon>
        <taxon>Cystobacterineae</taxon>
        <taxon>Archangiaceae</taxon>
        <taxon>Stigmatella</taxon>
    </lineage>
</organism>
<accession>A0ABT5DGY8</accession>
<dbReference type="Gene3D" id="3.30.460.40">
    <property type="match status" value="1"/>
</dbReference>
<comment type="caution">
    <text evidence="1">The sequence shown here is derived from an EMBL/GenBank/DDBJ whole genome shotgun (WGS) entry which is preliminary data.</text>
</comment>
<protein>
    <recommendedName>
        <fullName evidence="3">Lincosamide nucleotidyltransferase A/C/D/E</fullName>
    </recommendedName>
</protein>
<sequence length="166" mass="18339">MTSHDVLEIVLGLSAHGVRVWIDGGWCVDALLGRQTRAHSDLDVAVARRDVDTLRGQLDAMGFVAVEREGNSDWCFVLRDERHRQIDVHVFEYDAEGRNIYGIAYPFGSLTGQGVLDGQTVDCVNASSIFVFKTAYPPTEKDLRDVHALAARFGFPIPASHRPSGQ</sequence>
<gene>
    <name evidence="1" type="ORF">POL68_31015</name>
</gene>
<dbReference type="EMBL" id="JAQNDM010000002">
    <property type="protein sequence ID" value="MDC0712934.1"/>
    <property type="molecule type" value="Genomic_DNA"/>
</dbReference>
<evidence type="ECO:0008006" key="3">
    <source>
        <dbReference type="Google" id="ProtNLM"/>
    </source>
</evidence>
<dbReference type="RefSeq" id="WP_272143082.1">
    <property type="nucleotide sequence ID" value="NZ_JAQNDM010000002.1"/>
</dbReference>
<proteinExistence type="predicted"/>
<name>A0ABT5DGY8_9BACT</name>
<keyword evidence="2" id="KW-1185">Reference proteome</keyword>